<accession>A0AAV7QH33</accession>
<dbReference type="EMBL" id="JANPWB010000010">
    <property type="protein sequence ID" value="KAJ1139724.1"/>
    <property type="molecule type" value="Genomic_DNA"/>
</dbReference>
<reference evidence="1" key="1">
    <citation type="journal article" date="2022" name="bioRxiv">
        <title>Sequencing and chromosome-scale assembly of the giantPleurodeles waltlgenome.</title>
        <authorList>
            <person name="Brown T."/>
            <person name="Elewa A."/>
            <person name="Iarovenko S."/>
            <person name="Subramanian E."/>
            <person name="Araus A.J."/>
            <person name="Petzold A."/>
            <person name="Susuki M."/>
            <person name="Suzuki K.-i.T."/>
            <person name="Hayashi T."/>
            <person name="Toyoda A."/>
            <person name="Oliveira C."/>
            <person name="Osipova E."/>
            <person name="Leigh N.D."/>
            <person name="Simon A."/>
            <person name="Yun M.H."/>
        </authorList>
    </citation>
    <scope>NUCLEOTIDE SEQUENCE</scope>
    <source>
        <strain evidence="1">20211129_DDA</strain>
        <tissue evidence="1">Liver</tissue>
    </source>
</reference>
<dbReference type="Proteomes" id="UP001066276">
    <property type="component" value="Chromosome 6"/>
</dbReference>
<proteinExistence type="predicted"/>
<keyword evidence="2" id="KW-1185">Reference proteome</keyword>
<evidence type="ECO:0000313" key="1">
    <source>
        <dbReference type="EMBL" id="KAJ1139724.1"/>
    </source>
</evidence>
<evidence type="ECO:0000313" key="2">
    <source>
        <dbReference type="Proteomes" id="UP001066276"/>
    </source>
</evidence>
<comment type="caution">
    <text evidence="1">The sequence shown here is derived from an EMBL/GenBank/DDBJ whole genome shotgun (WGS) entry which is preliminary data.</text>
</comment>
<protein>
    <submittedName>
        <fullName evidence="1">Uncharacterized protein</fullName>
    </submittedName>
</protein>
<dbReference type="AlphaFoldDB" id="A0AAV7QH33"/>
<organism evidence="1 2">
    <name type="scientific">Pleurodeles waltl</name>
    <name type="common">Iberian ribbed newt</name>
    <dbReference type="NCBI Taxonomy" id="8319"/>
    <lineage>
        <taxon>Eukaryota</taxon>
        <taxon>Metazoa</taxon>
        <taxon>Chordata</taxon>
        <taxon>Craniata</taxon>
        <taxon>Vertebrata</taxon>
        <taxon>Euteleostomi</taxon>
        <taxon>Amphibia</taxon>
        <taxon>Batrachia</taxon>
        <taxon>Caudata</taxon>
        <taxon>Salamandroidea</taxon>
        <taxon>Salamandridae</taxon>
        <taxon>Pleurodelinae</taxon>
        <taxon>Pleurodeles</taxon>
    </lineage>
</organism>
<sequence>MGTAGRCETCSRVFAEITVSWLQSQGMLAQPLELEHAPTCLHFLIKVAEVRALRTNVRHAAVSGYNHIMCRCVFRSMRLYESKLMG</sequence>
<name>A0AAV7QH33_PLEWA</name>
<gene>
    <name evidence="1" type="ORF">NDU88_006091</name>
</gene>